<dbReference type="NCBIfam" id="TIGR00293">
    <property type="entry name" value="prefoldin subunit alpha"/>
    <property type="match status" value="1"/>
</dbReference>
<dbReference type="Proteomes" id="UP000887575">
    <property type="component" value="Unassembled WGS sequence"/>
</dbReference>
<dbReference type="InterPro" id="IPR011599">
    <property type="entry name" value="PFD_alpha_archaea"/>
</dbReference>
<evidence type="ECO:0000256" key="2">
    <source>
        <dbReference type="ARBA" id="ARBA00011695"/>
    </source>
</evidence>
<dbReference type="InterPro" id="IPR009053">
    <property type="entry name" value="Prefoldin"/>
</dbReference>
<comment type="similarity">
    <text evidence="1">Belongs to the prefoldin subunit alpha family.</text>
</comment>
<reference evidence="4" key="1">
    <citation type="submission" date="2024-02" db="UniProtKB">
        <authorList>
            <consortium name="WormBaseParasite"/>
        </authorList>
    </citation>
    <scope>IDENTIFICATION</scope>
</reference>
<accession>A0AAF3F4T6</accession>
<dbReference type="GO" id="GO:0016272">
    <property type="term" value="C:prefoldin complex"/>
    <property type="evidence" value="ECO:0007669"/>
    <property type="project" value="InterPro"/>
</dbReference>
<dbReference type="GO" id="GO:1990115">
    <property type="term" value="P:RNA polymerase III assembly"/>
    <property type="evidence" value="ECO:0007669"/>
    <property type="project" value="TreeGrafter"/>
</dbReference>
<comment type="subunit">
    <text evidence="2">Heterohexamer of two PFD-alpha type and four PFD-beta type subunits.</text>
</comment>
<dbReference type="GO" id="GO:0005737">
    <property type="term" value="C:cytoplasm"/>
    <property type="evidence" value="ECO:0007669"/>
    <property type="project" value="TreeGrafter"/>
</dbReference>
<dbReference type="PANTHER" id="PTHR12674">
    <property type="entry name" value="PREFOLDIN SUBUNIT 5"/>
    <property type="match status" value="1"/>
</dbReference>
<dbReference type="InterPro" id="IPR004127">
    <property type="entry name" value="Prefoldin_subunit_alpha"/>
</dbReference>
<evidence type="ECO:0000313" key="3">
    <source>
        <dbReference type="Proteomes" id="UP000887575"/>
    </source>
</evidence>
<evidence type="ECO:0000313" key="4">
    <source>
        <dbReference type="WBParaSite" id="MBELARI_LOCUS20793"/>
    </source>
</evidence>
<dbReference type="AlphaFoldDB" id="A0AAF3F4T6"/>
<name>A0AAF3F4T6_9BILA</name>
<dbReference type="PANTHER" id="PTHR12674:SF2">
    <property type="entry name" value="PREFOLDIN SUBUNIT 5"/>
    <property type="match status" value="1"/>
</dbReference>
<organism evidence="3 4">
    <name type="scientific">Mesorhabditis belari</name>
    <dbReference type="NCBI Taxonomy" id="2138241"/>
    <lineage>
        <taxon>Eukaryota</taxon>
        <taxon>Metazoa</taxon>
        <taxon>Ecdysozoa</taxon>
        <taxon>Nematoda</taxon>
        <taxon>Chromadorea</taxon>
        <taxon>Rhabditida</taxon>
        <taxon>Rhabditina</taxon>
        <taxon>Rhabditomorpha</taxon>
        <taxon>Rhabditoidea</taxon>
        <taxon>Rhabditidae</taxon>
        <taxon>Mesorhabditinae</taxon>
        <taxon>Mesorhabditis</taxon>
    </lineage>
</organism>
<dbReference type="GO" id="GO:0006457">
    <property type="term" value="P:protein folding"/>
    <property type="evidence" value="ECO:0007669"/>
    <property type="project" value="InterPro"/>
</dbReference>
<dbReference type="GO" id="GO:1990114">
    <property type="term" value="P:RNA polymerase II core complex assembly"/>
    <property type="evidence" value="ECO:0007669"/>
    <property type="project" value="TreeGrafter"/>
</dbReference>
<dbReference type="GO" id="GO:0051082">
    <property type="term" value="F:unfolded protein binding"/>
    <property type="evidence" value="ECO:0007669"/>
    <property type="project" value="InterPro"/>
</dbReference>
<keyword evidence="3" id="KW-1185">Reference proteome</keyword>
<dbReference type="GO" id="GO:1990113">
    <property type="term" value="P:RNA polymerase I assembly"/>
    <property type="evidence" value="ECO:0007669"/>
    <property type="project" value="TreeGrafter"/>
</dbReference>
<dbReference type="Pfam" id="PF02996">
    <property type="entry name" value="Prefoldin"/>
    <property type="match status" value="1"/>
</dbReference>
<dbReference type="SUPFAM" id="SSF46579">
    <property type="entry name" value="Prefoldin"/>
    <property type="match status" value="1"/>
</dbReference>
<evidence type="ECO:0008006" key="5">
    <source>
        <dbReference type="Google" id="ProtNLM"/>
    </source>
</evidence>
<dbReference type="CDD" id="cd23157">
    <property type="entry name" value="Prefoldin_5"/>
    <property type="match status" value="1"/>
</dbReference>
<evidence type="ECO:0000256" key="1">
    <source>
        <dbReference type="ARBA" id="ARBA00010048"/>
    </source>
</evidence>
<dbReference type="Gene3D" id="1.10.287.370">
    <property type="match status" value="1"/>
</dbReference>
<dbReference type="WBParaSite" id="MBELARI_LOCUS20793">
    <property type="protein sequence ID" value="MBELARI_LOCUS20793"/>
    <property type="gene ID" value="MBELARI_LOCUS20793"/>
</dbReference>
<proteinExistence type="inferred from homology"/>
<sequence length="154" mass="17228">MAESGAVQISQLSVEQLNHLQKQLEEELTFFATSLESLRGFAEKVTQSVQAVDDLQKKERGAASLIPLTESMYIRGELMDPQTTLVELGTGFYAEVPTTKAKDFFERKHRKIVENTEKIEKILSEKRFTLSAITEALQAKIADQISNLPLNAAK</sequence>
<protein>
    <recommendedName>
        <fullName evidence="5">Prefoldin subunit 5</fullName>
    </recommendedName>
</protein>